<dbReference type="GO" id="GO:0006508">
    <property type="term" value="P:proteolysis"/>
    <property type="evidence" value="ECO:0007669"/>
    <property type="project" value="UniProtKB-KW"/>
</dbReference>
<evidence type="ECO:0000256" key="7">
    <source>
        <dbReference type="ARBA" id="ARBA00023049"/>
    </source>
</evidence>
<dbReference type="EMBL" id="CAVNYO010000403">
    <property type="protein sequence ID" value="CAK5274688.1"/>
    <property type="molecule type" value="Genomic_DNA"/>
</dbReference>
<evidence type="ECO:0000313" key="13">
    <source>
        <dbReference type="Proteomes" id="UP001295794"/>
    </source>
</evidence>
<keyword evidence="3" id="KW-0479">Metal-binding</keyword>
<keyword evidence="7" id="KW-0482">Metalloprotease</keyword>
<evidence type="ECO:0000256" key="5">
    <source>
        <dbReference type="ARBA" id="ARBA00022801"/>
    </source>
</evidence>
<feature type="chain" id="PRO_5041913638" description="Peptidase M43 pregnancy-associated plasma-A domain-containing protein" evidence="10">
    <location>
        <begin position="24"/>
        <end position="307"/>
    </location>
</feature>
<dbReference type="GO" id="GO:0046872">
    <property type="term" value="F:metal ion binding"/>
    <property type="evidence" value="ECO:0007669"/>
    <property type="project" value="UniProtKB-KW"/>
</dbReference>
<sequence length="307" mass="33553">MISQYSFTKIALFFGLLGAVAESNPLDFTADPAISLTNNTVRNIRCGTEVLDRLRLMAVEDQFLLDQQAAPDFQDTGVLNINVYWHIIRQDKTTAGGNLSPDQVRAQMDVLNSDFGGAINWTLASAEWVTNAAWFNNAAPGTSEQSEMKMALKKGGMRDLNVYTVGFNSGQAQYLLGYASFPYAFKSNPTDDGIVIRFTTLPGGNEPYANLGRTATHEAGHWAGLYHTFQGGCSSPGDYVTDTPPEASGASGCPKDRKSCPGKDASVDPIHNFMDYSDDSCMTQFTPEQVKRMFAQLSTYRSIRSTV</sequence>
<accession>A0AAD2K248</accession>
<comment type="similarity">
    <text evidence="1">Belongs to the peptidase M43B family.</text>
</comment>
<dbReference type="Gene3D" id="3.40.390.10">
    <property type="entry name" value="Collagenase (Catalytic Domain)"/>
    <property type="match status" value="1"/>
</dbReference>
<evidence type="ECO:0000256" key="9">
    <source>
        <dbReference type="SAM" id="MobiDB-lite"/>
    </source>
</evidence>
<evidence type="ECO:0000256" key="2">
    <source>
        <dbReference type="ARBA" id="ARBA00022670"/>
    </source>
</evidence>
<dbReference type="PANTHER" id="PTHR47466:SF1">
    <property type="entry name" value="METALLOPROTEASE MEP1 (AFU_ORTHOLOGUE AFUA_1G07730)-RELATED"/>
    <property type="match status" value="1"/>
</dbReference>
<evidence type="ECO:0000256" key="4">
    <source>
        <dbReference type="ARBA" id="ARBA00022729"/>
    </source>
</evidence>
<dbReference type="InterPro" id="IPR024079">
    <property type="entry name" value="MetalloPept_cat_dom_sf"/>
</dbReference>
<gene>
    <name evidence="12" type="ORF">MYCIT1_LOCUS21985</name>
</gene>
<keyword evidence="8" id="KW-1015">Disulfide bond</keyword>
<proteinExistence type="inferred from homology"/>
<evidence type="ECO:0000256" key="3">
    <source>
        <dbReference type="ARBA" id="ARBA00022723"/>
    </source>
</evidence>
<reference evidence="12" key="1">
    <citation type="submission" date="2023-11" db="EMBL/GenBank/DDBJ databases">
        <authorList>
            <person name="De Vega J J."/>
            <person name="De Vega J J."/>
        </authorList>
    </citation>
    <scope>NUCLEOTIDE SEQUENCE</scope>
</reference>
<feature type="signal peptide" evidence="10">
    <location>
        <begin position="1"/>
        <end position="23"/>
    </location>
</feature>
<name>A0AAD2K248_9AGAR</name>
<keyword evidence="13" id="KW-1185">Reference proteome</keyword>
<organism evidence="12 13">
    <name type="scientific">Mycena citricolor</name>
    <dbReference type="NCBI Taxonomy" id="2018698"/>
    <lineage>
        <taxon>Eukaryota</taxon>
        <taxon>Fungi</taxon>
        <taxon>Dikarya</taxon>
        <taxon>Basidiomycota</taxon>
        <taxon>Agaricomycotina</taxon>
        <taxon>Agaricomycetes</taxon>
        <taxon>Agaricomycetidae</taxon>
        <taxon>Agaricales</taxon>
        <taxon>Marasmiineae</taxon>
        <taxon>Mycenaceae</taxon>
        <taxon>Mycena</taxon>
    </lineage>
</organism>
<keyword evidence="6" id="KW-0862">Zinc</keyword>
<dbReference type="Pfam" id="PF05572">
    <property type="entry name" value="Peptidase_M43"/>
    <property type="match status" value="1"/>
</dbReference>
<dbReference type="AlphaFoldDB" id="A0AAD2K248"/>
<keyword evidence="5" id="KW-0378">Hydrolase</keyword>
<dbReference type="GO" id="GO:0008237">
    <property type="term" value="F:metallopeptidase activity"/>
    <property type="evidence" value="ECO:0007669"/>
    <property type="project" value="UniProtKB-KW"/>
</dbReference>
<evidence type="ECO:0000256" key="6">
    <source>
        <dbReference type="ARBA" id="ARBA00022833"/>
    </source>
</evidence>
<feature type="domain" description="Peptidase M43 pregnancy-associated plasma-A" evidence="11">
    <location>
        <begin position="205"/>
        <end position="297"/>
    </location>
</feature>
<dbReference type="InterPro" id="IPR008754">
    <property type="entry name" value="Peptidase_M43"/>
</dbReference>
<evidence type="ECO:0000256" key="8">
    <source>
        <dbReference type="ARBA" id="ARBA00023157"/>
    </source>
</evidence>
<keyword evidence="4 10" id="KW-0732">Signal</keyword>
<evidence type="ECO:0000256" key="10">
    <source>
        <dbReference type="SAM" id="SignalP"/>
    </source>
</evidence>
<evidence type="ECO:0000259" key="11">
    <source>
        <dbReference type="Pfam" id="PF05572"/>
    </source>
</evidence>
<evidence type="ECO:0000313" key="12">
    <source>
        <dbReference type="EMBL" id="CAK5274688.1"/>
    </source>
</evidence>
<comment type="caution">
    <text evidence="12">The sequence shown here is derived from an EMBL/GenBank/DDBJ whole genome shotgun (WGS) entry which is preliminary data.</text>
</comment>
<evidence type="ECO:0000256" key="1">
    <source>
        <dbReference type="ARBA" id="ARBA00008721"/>
    </source>
</evidence>
<dbReference type="PANTHER" id="PTHR47466">
    <property type="match status" value="1"/>
</dbReference>
<dbReference type="Proteomes" id="UP001295794">
    <property type="component" value="Unassembled WGS sequence"/>
</dbReference>
<keyword evidence="2" id="KW-0645">Protease</keyword>
<feature type="region of interest" description="Disordered" evidence="9">
    <location>
        <begin position="241"/>
        <end position="261"/>
    </location>
</feature>
<dbReference type="SUPFAM" id="SSF55486">
    <property type="entry name" value="Metalloproteases ('zincins'), catalytic domain"/>
    <property type="match status" value="1"/>
</dbReference>
<protein>
    <recommendedName>
        <fullName evidence="11">Peptidase M43 pregnancy-associated plasma-A domain-containing protein</fullName>
    </recommendedName>
</protein>
<dbReference type="CDD" id="cd04275">
    <property type="entry name" value="ZnMc_pappalysin_like"/>
    <property type="match status" value="1"/>
</dbReference>